<reference evidence="5 6" key="1">
    <citation type="journal article" date="2016" name="Nat. Commun.">
        <title>Thousands of microbial genomes shed light on interconnected biogeochemical processes in an aquifer system.</title>
        <authorList>
            <person name="Anantharaman K."/>
            <person name="Brown C.T."/>
            <person name="Hug L.A."/>
            <person name="Sharon I."/>
            <person name="Castelle C.J."/>
            <person name="Probst A.J."/>
            <person name="Thomas B.C."/>
            <person name="Singh A."/>
            <person name="Wilkins M.J."/>
            <person name="Karaoz U."/>
            <person name="Brodie E.L."/>
            <person name="Williams K.H."/>
            <person name="Hubbard S.S."/>
            <person name="Banfield J.F."/>
        </authorList>
    </citation>
    <scope>NUCLEOTIDE SEQUENCE [LARGE SCALE GENOMIC DNA]</scope>
</reference>
<keyword evidence="2" id="KW-0131">Cell cycle</keyword>
<evidence type="ECO:0000259" key="4">
    <source>
        <dbReference type="Pfam" id="PF08245"/>
    </source>
</evidence>
<dbReference type="SUPFAM" id="SSF53244">
    <property type="entry name" value="MurD-like peptide ligases, peptide-binding domain"/>
    <property type="match status" value="1"/>
</dbReference>
<evidence type="ECO:0000256" key="1">
    <source>
        <dbReference type="ARBA" id="ARBA00005898"/>
    </source>
</evidence>
<feature type="domain" description="Mur ligase C-terminal" evidence="3">
    <location>
        <begin position="270"/>
        <end position="402"/>
    </location>
</feature>
<dbReference type="NCBIfam" id="TIGR01085">
    <property type="entry name" value="murE"/>
    <property type="match status" value="1"/>
</dbReference>
<dbReference type="GO" id="GO:0005524">
    <property type="term" value="F:ATP binding"/>
    <property type="evidence" value="ECO:0007669"/>
    <property type="project" value="InterPro"/>
</dbReference>
<keyword evidence="2" id="KW-0132">Cell division</keyword>
<dbReference type="PANTHER" id="PTHR23135">
    <property type="entry name" value="MUR LIGASE FAMILY MEMBER"/>
    <property type="match status" value="1"/>
</dbReference>
<gene>
    <name evidence="5" type="ORF">A2406_00125</name>
</gene>
<dbReference type="Pfam" id="PF08245">
    <property type="entry name" value="Mur_ligase_M"/>
    <property type="match status" value="1"/>
</dbReference>
<organism evidence="5 6">
    <name type="scientific">Candidatus Komeilibacteria bacterium RIFOXYC1_FULL_37_11</name>
    <dbReference type="NCBI Taxonomy" id="1798555"/>
    <lineage>
        <taxon>Bacteria</taxon>
        <taxon>Candidatus Komeiliibacteriota</taxon>
    </lineage>
</organism>
<evidence type="ECO:0000313" key="5">
    <source>
        <dbReference type="EMBL" id="OGY93384.1"/>
    </source>
</evidence>
<dbReference type="SUPFAM" id="SSF53623">
    <property type="entry name" value="MurD-like peptide ligases, catalytic domain"/>
    <property type="match status" value="1"/>
</dbReference>
<feature type="domain" description="Mur ligase central" evidence="4">
    <location>
        <begin position="42"/>
        <end position="249"/>
    </location>
</feature>
<dbReference type="Pfam" id="PF02875">
    <property type="entry name" value="Mur_ligase_C"/>
    <property type="match status" value="1"/>
</dbReference>
<keyword evidence="2" id="KW-0133">Cell shape</keyword>
<dbReference type="InterPro" id="IPR004101">
    <property type="entry name" value="Mur_ligase_C"/>
</dbReference>
<evidence type="ECO:0000256" key="2">
    <source>
        <dbReference type="RuleBase" id="RU004135"/>
    </source>
</evidence>
<comment type="similarity">
    <text evidence="1">Belongs to the MurCDEF family. MurE subfamily.</text>
</comment>
<dbReference type="Gene3D" id="3.40.1190.10">
    <property type="entry name" value="Mur-like, catalytic domain"/>
    <property type="match status" value="1"/>
</dbReference>
<evidence type="ECO:0000313" key="6">
    <source>
        <dbReference type="Proteomes" id="UP000177626"/>
    </source>
</evidence>
<dbReference type="InterPro" id="IPR013221">
    <property type="entry name" value="Mur_ligase_cen"/>
</dbReference>
<dbReference type="AlphaFoldDB" id="A0A1G2BW38"/>
<comment type="subcellular location">
    <subcellularLocation>
        <location evidence="2">Cytoplasm</location>
    </subcellularLocation>
</comment>
<dbReference type="GO" id="GO:0051301">
    <property type="term" value="P:cell division"/>
    <property type="evidence" value="ECO:0007669"/>
    <property type="project" value="UniProtKB-KW"/>
</dbReference>
<dbReference type="GO" id="GO:0071555">
    <property type="term" value="P:cell wall organization"/>
    <property type="evidence" value="ECO:0007669"/>
    <property type="project" value="UniProtKB-KW"/>
</dbReference>
<dbReference type="UniPathway" id="UPA00219"/>
<protein>
    <recommendedName>
        <fullName evidence="7">UDP-N-acetylmuramoyl-L-alanyl-D-glutamate--2, 6-diaminopimelate ligase</fullName>
    </recommendedName>
</protein>
<dbReference type="GO" id="GO:0008360">
    <property type="term" value="P:regulation of cell shape"/>
    <property type="evidence" value="ECO:0007669"/>
    <property type="project" value="UniProtKB-KW"/>
</dbReference>
<dbReference type="GO" id="GO:0009252">
    <property type="term" value="P:peptidoglycan biosynthetic process"/>
    <property type="evidence" value="ECO:0007669"/>
    <property type="project" value="UniProtKB-UniPathway"/>
</dbReference>
<dbReference type="InterPro" id="IPR036615">
    <property type="entry name" value="Mur_ligase_C_dom_sf"/>
</dbReference>
<dbReference type="Proteomes" id="UP000177626">
    <property type="component" value="Unassembled WGS sequence"/>
</dbReference>
<dbReference type="InterPro" id="IPR036565">
    <property type="entry name" value="Mur-like_cat_sf"/>
</dbReference>
<evidence type="ECO:0000259" key="3">
    <source>
        <dbReference type="Pfam" id="PF02875"/>
    </source>
</evidence>
<sequence>MVKRILKKFLGRKLLLFYHLILAKLAVFYYQKPSEKLLVIGVTGTNGKTATVNFVSQFLDSLGQKNGLASTVNFKVDDRQWLNKKKMTMLGRFQTQKLLADMVKSGCRYAVIETSSQGVEQFRHIGINYDLLIFTNLTPEHIEAHGSFENYRMYKEKLFEHLVQSHIKTISGQKIKKIIVSNADDIETERLRKIPVDKFVTYSIDQSADFQATELQLDNGVTFSVHNQKIKTSLIGRFNVYNVLSALVAVVTLGFDLKVLSQTKLRGVPGRQEWIDQGQDFKVLIDYAPEPVGLEQLYKTLERIEKNRLIHVLGSCGGGRDKARQPIMGQMAGQRADIVIVTNEDPYDDDPLAIIDNVASGAIKAGKTLGKNLFKVNDRSGAIGRAIALATKNDLILITGKGAEQFICGPNGQMMPHDDRLVVQKVLKNLIKSRK</sequence>
<evidence type="ECO:0008006" key="7">
    <source>
        <dbReference type="Google" id="ProtNLM"/>
    </source>
</evidence>
<comment type="caution">
    <text evidence="5">The sequence shown here is derived from an EMBL/GenBank/DDBJ whole genome shotgun (WGS) entry which is preliminary data.</text>
</comment>
<dbReference type="PANTHER" id="PTHR23135:SF4">
    <property type="entry name" value="UDP-N-ACETYLMURAMOYL-L-ALANYL-D-GLUTAMATE--2,6-DIAMINOPIMELATE LIGASE MURE HOMOLOG, CHLOROPLASTIC"/>
    <property type="match status" value="1"/>
</dbReference>
<dbReference type="Gene3D" id="3.90.190.20">
    <property type="entry name" value="Mur ligase, C-terminal domain"/>
    <property type="match status" value="1"/>
</dbReference>
<keyword evidence="2" id="KW-0573">Peptidoglycan synthesis</keyword>
<accession>A0A1G2BW38</accession>
<proteinExistence type="inferred from homology"/>
<name>A0A1G2BW38_9BACT</name>
<comment type="pathway">
    <text evidence="2">Cell wall biogenesis; peptidoglycan biosynthesis.</text>
</comment>
<dbReference type="GO" id="GO:0005737">
    <property type="term" value="C:cytoplasm"/>
    <property type="evidence" value="ECO:0007669"/>
    <property type="project" value="UniProtKB-SubCell"/>
</dbReference>
<dbReference type="GO" id="GO:0016881">
    <property type="term" value="F:acid-amino acid ligase activity"/>
    <property type="evidence" value="ECO:0007669"/>
    <property type="project" value="InterPro"/>
</dbReference>
<dbReference type="EMBL" id="MHKQ01000023">
    <property type="protein sequence ID" value="OGY93384.1"/>
    <property type="molecule type" value="Genomic_DNA"/>
</dbReference>
<dbReference type="InterPro" id="IPR005761">
    <property type="entry name" value="UDP-N-AcMur-Glu-dNH2Pim_ligase"/>
</dbReference>
<keyword evidence="2" id="KW-0961">Cell wall biogenesis/degradation</keyword>